<sequence length="104" mass="12036">MRVYRAVLFQQLFPRNLVHTSLTCQMGLKRKISVFLVELTEKLQRPSLPAIFGANQSDHLVPSNPPKQNQNPVQVNFSQFYFFPNILNHKQQVTAHHTSLIHTN</sequence>
<dbReference type="EMBL" id="HBUE01023284">
    <property type="protein sequence ID" value="CAG6453532.1"/>
    <property type="molecule type" value="Transcribed_RNA"/>
</dbReference>
<organism evidence="1">
    <name type="scientific">Culex pipiens</name>
    <name type="common">House mosquito</name>
    <dbReference type="NCBI Taxonomy" id="7175"/>
    <lineage>
        <taxon>Eukaryota</taxon>
        <taxon>Metazoa</taxon>
        <taxon>Ecdysozoa</taxon>
        <taxon>Arthropoda</taxon>
        <taxon>Hexapoda</taxon>
        <taxon>Insecta</taxon>
        <taxon>Pterygota</taxon>
        <taxon>Neoptera</taxon>
        <taxon>Endopterygota</taxon>
        <taxon>Diptera</taxon>
        <taxon>Nematocera</taxon>
        <taxon>Culicoidea</taxon>
        <taxon>Culicidae</taxon>
        <taxon>Culicinae</taxon>
        <taxon>Culicini</taxon>
        <taxon>Culex</taxon>
        <taxon>Culex</taxon>
    </lineage>
</organism>
<dbReference type="AlphaFoldDB" id="A0A8D8AF30"/>
<name>A0A8D8AF30_CULPI</name>
<reference evidence="1" key="1">
    <citation type="submission" date="2021-05" db="EMBL/GenBank/DDBJ databases">
        <authorList>
            <person name="Alioto T."/>
            <person name="Alioto T."/>
            <person name="Gomez Garrido J."/>
        </authorList>
    </citation>
    <scope>NUCLEOTIDE SEQUENCE</scope>
</reference>
<proteinExistence type="predicted"/>
<accession>A0A8D8AF30</accession>
<protein>
    <submittedName>
        <fullName evidence="1">(northern house mosquito) hypothetical protein</fullName>
    </submittedName>
</protein>
<evidence type="ECO:0000313" key="1">
    <source>
        <dbReference type="EMBL" id="CAG6453532.1"/>
    </source>
</evidence>